<evidence type="ECO:0000313" key="1">
    <source>
        <dbReference type="EMBL" id="EDO61529.1"/>
    </source>
</evidence>
<name>A7VTN3_9FIRM</name>
<dbReference type="HOGENOM" id="CLU_2823518_0_0_9"/>
<dbReference type="AlphaFoldDB" id="A7VTN3"/>
<accession>A7VTN3</accession>
<protein>
    <submittedName>
        <fullName evidence="1">Uncharacterized protein</fullName>
    </submittedName>
</protein>
<reference evidence="1 2" key="2">
    <citation type="submission" date="2007-08" db="EMBL/GenBank/DDBJ databases">
        <authorList>
            <person name="Fulton L."/>
            <person name="Clifton S."/>
            <person name="Fulton B."/>
            <person name="Xu J."/>
            <person name="Minx P."/>
            <person name="Pepin K.H."/>
            <person name="Johnson M."/>
            <person name="Thiruvilangam P."/>
            <person name="Bhonagiri V."/>
            <person name="Nash W.E."/>
            <person name="Wang C."/>
            <person name="Mardis E.R."/>
            <person name="Wilson R.K."/>
        </authorList>
    </citation>
    <scope>NUCLEOTIDE SEQUENCE [LARGE SCALE GENOMIC DNA]</scope>
    <source>
        <strain evidence="1 2">DSM 753</strain>
    </source>
</reference>
<comment type="caution">
    <text evidence="1">The sequence shown here is derived from an EMBL/GenBank/DDBJ whole genome shotgun (WGS) entry which is preliminary data.</text>
</comment>
<proteinExistence type="predicted"/>
<evidence type="ECO:0000313" key="2">
    <source>
        <dbReference type="Proteomes" id="UP000003490"/>
    </source>
</evidence>
<sequence>MIFVKKRPWSKRSGPLCFWRLNEFSLVLSGKSFDGRLFKGKRLLQSKSIRNGKQQCTYLTGRRYRL</sequence>
<gene>
    <name evidence="1" type="ORF">CLOLEP_01926</name>
</gene>
<organism evidence="1 2">
    <name type="scientific">[Clostridium] leptum DSM 753</name>
    <dbReference type="NCBI Taxonomy" id="428125"/>
    <lineage>
        <taxon>Bacteria</taxon>
        <taxon>Bacillati</taxon>
        <taxon>Bacillota</taxon>
        <taxon>Clostridia</taxon>
        <taxon>Eubacteriales</taxon>
        <taxon>Oscillospiraceae</taxon>
        <taxon>Oscillospiraceae incertae sedis</taxon>
    </lineage>
</organism>
<dbReference type="EMBL" id="ABCB02000018">
    <property type="protein sequence ID" value="EDO61529.1"/>
    <property type="molecule type" value="Genomic_DNA"/>
</dbReference>
<dbReference type="Proteomes" id="UP000003490">
    <property type="component" value="Unassembled WGS sequence"/>
</dbReference>
<reference evidence="1 2" key="1">
    <citation type="submission" date="2007-08" db="EMBL/GenBank/DDBJ databases">
        <title>Draft genome sequence of Clostridium leptum (DSM 753).</title>
        <authorList>
            <person name="Sudarsanam P."/>
            <person name="Ley R."/>
            <person name="Guruge J."/>
            <person name="Turnbaugh P.J."/>
            <person name="Mahowald M."/>
            <person name="Liep D."/>
            <person name="Gordon J."/>
        </authorList>
    </citation>
    <scope>NUCLEOTIDE SEQUENCE [LARGE SCALE GENOMIC DNA]</scope>
    <source>
        <strain evidence="1 2">DSM 753</strain>
    </source>
</reference>